<dbReference type="RefSeq" id="WP_342958711.1">
    <property type="nucleotide sequence ID" value="NZ_JAZHFZ010000013.1"/>
</dbReference>
<sequence length="288" mass="31556">MPCSRRTSHNYHCWFANSGKMSVHFSCTMCGRCCHDLHLPLSVDEALDWIARGGDVQLYCDAIVWPQEPPESDALAQHRRRRSFAAHSGALSVRVAVTLVAAFKGPCPHLGANMACGAYDQRPRVCRIYPAEVNPFVPFDPSGKLCPPDAWSSNQPPLMRAGQLVTPEIDALIAQSRDADQRDRLTKAYLCTLLGYDTAALANEGYAIYAPQRTRVQAALQAAQQAAAQIDDPEPRSPHPWHLITNRAATLSTLRSLSAVAHAPEGVPRSQQTPTYLGFLANDTDGRD</sequence>
<gene>
    <name evidence="2" type="ORF">V4C56_09060</name>
</gene>
<dbReference type="EMBL" id="JAZHGA010000005">
    <property type="protein sequence ID" value="MEM5339777.1"/>
    <property type="molecule type" value="Genomic_DNA"/>
</dbReference>
<proteinExistence type="predicted"/>
<protein>
    <submittedName>
        <fullName evidence="2">YkgJ family cysteine cluster protein</fullName>
    </submittedName>
</protein>
<accession>A0ABU9QYF1</accession>
<dbReference type="Proteomes" id="UP001481677">
    <property type="component" value="Unassembled WGS sequence"/>
</dbReference>
<evidence type="ECO:0000313" key="3">
    <source>
        <dbReference type="Proteomes" id="UP001481677"/>
    </source>
</evidence>
<dbReference type="Pfam" id="PF03692">
    <property type="entry name" value="CxxCxxCC"/>
    <property type="match status" value="1"/>
</dbReference>
<name>A0ABU9QYF1_9BURK</name>
<evidence type="ECO:0000256" key="1">
    <source>
        <dbReference type="SAM" id="MobiDB-lite"/>
    </source>
</evidence>
<reference evidence="2 3" key="1">
    <citation type="submission" date="2024-01" db="EMBL/GenBank/DDBJ databases">
        <title>The diversity of rhizobia nodulating Mimosa spp. in eleven states of Brazil covering several biomes is determined by host plant, location, and edaphic factors.</title>
        <authorList>
            <person name="Rouws L."/>
            <person name="Barauna A."/>
            <person name="Beukes C."/>
            <person name="De Faria S.M."/>
            <person name="Gross E."/>
            <person name="Dos Reis Junior F.B."/>
            <person name="Simon M."/>
            <person name="Maluk M."/>
            <person name="Odee D.W."/>
            <person name="Kenicer G."/>
            <person name="Young J.P.W."/>
            <person name="Reis V.M."/>
            <person name="Zilli J."/>
            <person name="James E.K."/>
        </authorList>
    </citation>
    <scope>NUCLEOTIDE SEQUENCE [LARGE SCALE GENOMIC DNA]</scope>
    <source>
        <strain evidence="2 3">JPY530</strain>
    </source>
</reference>
<dbReference type="InterPro" id="IPR005358">
    <property type="entry name" value="Puta_zinc/iron-chelating_dom"/>
</dbReference>
<organism evidence="2 3">
    <name type="scientific">Paraburkholderia azotifigens</name>
    <dbReference type="NCBI Taxonomy" id="2057004"/>
    <lineage>
        <taxon>Bacteria</taxon>
        <taxon>Pseudomonadati</taxon>
        <taxon>Pseudomonadota</taxon>
        <taxon>Betaproteobacteria</taxon>
        <taxon>Burkholderiales</taxon>
        <taxon>Burkholderiaceae</taxon>
        <taxon>Paraburkholderia</taxon>
    </lineage>
</organism>
<keyword evidence="3" id="KW-1185">Reference proteome</keyword>
<feature type="region of interest" description="Disordered" evidence="1">
    <location>
        <begin position="264"/>
        <end position="288"/>
    </location>
</feature>
<comment type="caution">
    <text evidence="2">The sequence shown here is derived from an EMBL/GenBank/DDBJ whole genome shotgun (WGS) entry which is preliminary data.</text>
</comment>
<evidence type="ECO:0000313" key="2">
    <source>
        <dbReference type="EMBL" id="MEM5339777.1"/>
    </source>
</evidence>